<gene>
    <name evidence="1" type="ORF">GCM10007857_46730</name>
</gene>
<evidence type="ECO:0000313" key="1">
    <source>
        <dbReference type="EMBL" id="GLR87961.1"/>
    </source>
</evidence>
<reference evidence="2" key="1">
    <citation type="journal article" date="2019" name="Int. J. Syst. Evol. Microbiol.">
        <title>The Global Catalogue of Microorganisms (GCM) 10K type strain sequencing project: providing services to taxonomists for standard genome sequencing and annotation.</title>
        <authorList>
            <consortium name="The Broad Institute Genomics Platform"/>
            <consortium name="The Broad Institute Genome Sequencing Center for Infectious Disease"/>
            <person name="Wu L."/>
            <person name="Ma J."/>
        </authorList>
    </citation>
    <scope>NUCLEOTIDE SEQUENCE [LARGE SCALE GENOMIC DNA]</scope>
    <source>
        <strain evidence="2">NBRC 102520</strain>
    </source>
</reference>
<name>A0ABQ6B3D9_9BRAD</name>
<sequence length="767" mass="82388">MGTPRLAMFDRLPEIYRIRDTEQDPPGQLQAYLGAIDRVQTALHDDIAALYLDFFIETCNPWVIPYIADLVGTSHLAGDPHDLRADVARTVRNRRRKGTLGAVESVVFALSGWAVSAVEMRERLLWAQHLNHQRPDAGGVPPLSLLTDITAARRGGSVTLRDPALLSLIGGPFDPFAHSVDLKPPGGAYNLPDLAIFLWRLKSYRVPVSQPAFYAINTVGKPGFAPFAACFKLHPMAEPMVLFNSHRFTADADPPLLASLDAVPGPMPAARLTQDSVAGHPEAYVHVTTYDQTTAPKRPAEPASDDVGLVLHLPQDFAGTAWTFRGANLCAWDGGLQPPPRLSEIVIDPDRGRLLFGVGAAEADLLDQFLLVSASYGFSGPTGAHPISRPSTPTSWQEQTAILRRVNFHDDIAGLQNALADLPSLDRPLIIEIDDSMTHELDLTAVSGIGSEGGNPVLLLGASLWIRAASSERPVIMLKQPLGFAPLNVSLSDADQAMMGMLMVRLEGLYLTRDTGFPADAPLIGRAALNQLHVLGCTLDPGGFLDVNGSRAPLWSGMHLTDDFGFTSATKLAAFQQVPDIQVERSITGRLAIGVSYTLTLSGSIVDAGTGVGETPGAFAVCAPTVTPEDDWGPELIVNGMTCFGRMRVTRATGNGGIWTGRLEAHDNQAGCISFSCFSGDADRIPPNHACVFATTSPLRFTSESFGSPGYAQLADGSDRHIREQGPSDDEMGAFGYLLNTHKSKNVGIRLREYTPIGVRPIVIPVT</sequence>
<proteinExistence type="predicted"/>
<protein>
    <submittedName>
        <fullName evidence="1">Uncharacterized protein</fullName>
    </submittedName>
</protein>
<keyword evidence="2" id="KW-1185">Reference proteome</keyword>
<organism evidence="1 2">
    <name type="scientific">Bradyrhizobium iriomotense</name>
    <dbReference type="NCBI Taxonomy" id="441950"/>
    <lineage>
        <taxon>Bacteria</taxon>
        <taxon>Pseudomonadati</taxon>
        <taxon>Pseudomonadota</taxon>
        <taxon>Alphaproteobacteria</taxon>
        <taxon>Hyphomicrobiales</taxon>
        <taxon>Nitrobacteraceae</taxon>
        <taxon>Bradyrhizobium</taxon>
    </lineage>
</organism>
<dbReference type="EMBL" id="BSOW01000016">
    <property type="protein sequence ID" value="GLR87961.1"/>
    <property type="molecule type" value="Genomic_DNA"/>
</dbReference>
<comment type="caution">
    <text evidence="1">The sequence shown here is derived from an EMBL/GenBank/DDBJ whole genome shotgun (WGS) entry which is preliminary data.</text>
</comment>
<dbReference type="Proteomes" id="UP001156905">
    <property type="component" value="Unassembled WGS sequence"/>
</dbReference>
<evidence type="ECO:0000313" key="2">
    <source>
        <dbReference type="Proteomes" id="UP001156905"/>
    </source>
</evidence>
<dbReference type="RefSeq" id="WP_284269086.1">
    <property type="nucleotide sequence ID" value="NZ_BSOW01000016.1"/>
</dbReference>
<accession>A0ABQ6B3D9</accession>